<name>H9AZW9_9VIRU</name>
<dbReference type="OrthoDB" id="24567at10239"/>
<organism evidence="2 3">
    <name type="scientific">Haloarcula hispanica icosahedral virus 2</name>
    <dbReference type="NCBI Taxonomy" id="1154689"/>
    <lineage>
        <taxon>Viruses</taxon>
        <taxon>Singelaviria</taxon>
        <taxon>Helvetiavirae</taxon>
        <taxon>Dividoviricota</taxon>
        <taxon>Laserviricetes</taxon>
        <taxon>Halopanivirales</taxon>
        <taxon>Sphaerolipoviridae</taxon>
        <taxon>Alphasphaerolipovirus</taxon>
        <taxon>Alphasphaerolipovirus helsinkii</taxon>
    </lineage>
</organism>
<evidence type="ECO:0000256" key="1">
    <source>
        <dbReference type="SAM" id="MobiDB-lite"/>
    </source>
</evidence>
<feature type="compositionally biased region" description="Polar residues" evidence="1">
    <location>
        <begin position="86"/>
        <end position="97"/>
    </location>
</feature>
<sequence>MIEPCKYCQSQAVAAVLDKQIEARPTAGNKYRKRCLGCQRWLPCCSTADFQAADRQHVLPRGVDRDSEQPTVPVEEYDGQVDGIQAGNSANSTNQRAMTDGGQPVVAEDTDDESGEEVNEFDCPACDEHVEGQPDDCPECGVPYQW</sequence>
<reference evidence="2 3" key="1">
    <citation type="journal article" date="2012" name="J. Virol.">
        <title>Closely related archaeal Haloarcula hispanica icosahedral viruses HHIV-2 and SH1 have nonhomologous genes encoding host recognition functions.</title>
        <authorList>
            <person name="Jaakkola S.T."/>
            <person name="Penttinen R.K."/>
            <person name="Vilen S.T."/>
            <person name="Jalasvuori M."/>
            <person name="Ronnholm G."/>
            <person name="Bamford J.K."/>
            <person name="Bamford D.H."/>
            <person name="Oksanen H.M."/>
        </authorList>
    </citation>
    <scope>NUCLEOTIDE SEQUENCE [LARGE SCALE GENOMIC DNA]</scope>
</reference>
<proteinExistence type="predicted"/>
<protein>
    <submittedName>
        <fullName evidence="2">Uncharacterized protein</fullName>
    </submittedName>
</protein>
<evidence type="ECO:0000313" key="2">
    <source>
        <dbReference type="EMBL" id="AFD02294.1"/>
    </source>
</evidence>
<dbReference type="EMBL" id="JN968479">
    <property type="protein sequence ID" value="AFD02294.1"/>
    <property type="molecule type" value="Genomic_DNA"/>
</dbReference>
<dbReference type="KEGG" id="vg:14517144"/>
<keyword evidence="3" id="KW-1185">Reference proteome</keyword>
<evidence type="ECO:0000313" key="3">
    <source>
        <dbReference type="Proteomes" id="UP000007576"/>
    </source>
</evidence>
<accession>H9AZW9</accession>
<dbReference type="RefSeq" id="YP_005352799.1">
    <property type="nucleotide sequence ID" value="NC_016989.1"/>
</dbReference>
<dbReference type="Proteomes" id="UP000007576">
    <property type="component" value="Segment"/>
</dbReference>
<dbReference type="GeneID" id="14517144"/>
<feature type="compositionally biased region" description="Acidic residues" evidence="1">
    <location>
        <begin position="108"/>
        <end position="119"/>
    </location>
</feature>
<feature type="region of interest" description="Disordered" evidence="1">
    <location>
        <begin position="78"/>
        <end position="119"/>
    </location>
</feature>